<reference evidence="1" key="1">
    <citation type="submission" date="2014-06" db="EMBL/GenBank/DDBJ databases">
        <authorList>
            <person name="Berube P.M."/>
        </authorList>
    </citation>
    <scope>NUCLEOTIDE SEQUENCE</scope>
    <source>
        <strain evidence="1">P0902-H212</strain>
    </source>
</reference>
<sequence length="50" mass="5897">MKHKPEKVREAFQLKANLGDREIRMIRANAMGVSLYEYEKTLRAIGRDDF</sequence>
<evidence type="ECO:0000313" key="1">
    <source>
        <dbReference type="EMBL" id="AJW30534.1"/>
    </source>
</evidence>
<protein>
    <submittedName>
        <fullName evidence="1">Uncharacterized protein</fullName>
    </submittedName>
</protein>
<name>A0A0D5A282_PROMR</name>
<gene>
    <name evidence="1" type="ORF">FA02_0268</name>
</gene>
<dbReference type="EMBL" id="KJ947870">
    <property type="protein sequence ID" value="AJW30534.1"/>
    <property type="molecule type" value="Genomic_DNA"/>
</dbReference>
<organism evidence="1">
    <name type="scientific">Prochlorococcus marinus str. P0902-H212</name>
    <dbReference type="NCBI Taxonomy" id="1620696"/>
    <lineage>
        <taxon>Bacteria</taxon>
        <taxon>Bacillati</taxon>
        <taxon>Cyanobacteriota</taxon>
        <taxon>Cyanophyceae</taxon>
        <taxon>Synechococcales</taxon>
        <taxon>Prochlorococcaceae</taxon>
        <taxon>Prochlorococcus</taxon>
    </lineage>
</organism>
<dbReference type="AlphaFoldDB" id="A0A0D5A282"/>
<proteinExistence type="predicted"/>
<accession>A0A0D5A282</accession>